<dbReference type="EnsemblMetazoa" id="XM_003424916">
    <property type="protein sequence ID" value="XP_003424964"/>
    <property type="gene ID" value="LOC100678352"/>
</dbReference>
<evidence type="ECO:0000256" key="2">
    <source>
        <dbReference type="SAM" id="Phobius"/>
    </source>
</evidence>
<reference evidence="3" key="1">
    <citation type="submission" date="2021-01" db="UniProtKB">
        <authorList>
            <consortium name="EnsemblMetazoa"/>
        </authorList>
    </citation>
    <scope>IDENTIFICATION</scope>
</reference>
<dbReference type="InParanoid" id="A0A7M7GD08"/>
<keyword evidence="2" id="KW-0472">Membrane</keyword>
<sequence length="181" mass="20522">MSRRHRVANLKVEEKQPQLQRQEDDEDDQYEECTVISEASITKSDNDEKSPLSSRLKQILSWPTSLFNWIYSYITLELNPLFLEDKPNNSSSEETGKLLPSIISFVLGLVLYRTYEDSLDTVLTKGLKAVRGLLNLGCEGLEALVSICVVLLFWIGGIKLLSNALEKILELPKLYAYHESG</sequence>
<feature type="region of interest" description="Disordered" evidence="1">
    <location>
        <begin position="1"/>
        <end position="31"/>
    </location>
</feature>
<name>A0A7M7GD08_NASVI</name>
<accession>A0A7M7GD08</accession>
<dbReference type="KEGG" id="nvi:100678352"/>
<organism evidence="3 4">
    <name type="scientific">Nasonia vitripennis</name>
    <name type="common">Parasitic wasp</name>
    <dbReference type="NCBI Taxonomy" id="7425"/>
    <lineage>
        <taxon>Eukaryota</taxon>
        <taxon>Metazoa</taxon>
        <taxon>Ecdysozoa</taxon>
        <taxon>Arthropoda</taxon>
        <taxon>Hexapoda</taxon>
        <taxon>Insecta</taxon>
        <taxon>Pterygota</taxon>
        <taxon>Neoptera</taxon>
        <taxon>Endopterygota</taxon>
        <taxon>Hymenoptera</taxon>
        <taxon>Apocrita</taxon>
        <taxon>Proctotrupomorpha</taxon>
        <taxon>Chalcidoidea</taxon>
        <taxon>Pteromalidae</taxon>
        <taxon>Pteromalinae</taxon>
        <taxon>Nasonia</taxon>
    </lineage>
</organism>
<dbReference type="AlphaFoldDB" id="A0A7M7GD08"/>
<feature type="transmembrane region" description="Helical" evidence="2">
    <location>
        <begin position="133"/>
        <end position="155"/>
    </location>
</feature>
<keyword evidence="2" id="KW-1133">Transmembrane helix</keyword>
<evidence type="ECO:0000313" key="3">
    <source>
        <dbReference type="EnsemblMetazoa" id="XP_003424964"/>
    </source>
</evidence>
<protein>
    <submittedName>
        <fullName evidence="3">Uncharacterized protein</fullName>
    </submittedName>
</protein>
<evidence type="ECO:0000313" key="4">
    <source>
        <dbReference type="Proteomes" id="UP000002358"/>
    </source>
</evidence>
<dbReference type="Proteomes" id="UP000002358">
    <property type="component" value="Chromosome 1"/>
</dbReference>
<keyword evidence="4" id="KW-1185">Reference proteome</keyword>
<keyword evidence="2" id="KW-0812">Transmembrane</keyword>
<gene>
    <name evidence="3" type="primary">100678352</name>
</gene>
<evidence type="ECO:0000256" key="1">
    <source>
        <dbReference type="SAM" id="MobiDB-lite"/>
    </source>
</evidence>
<proteinExistence type="predicted"/>